<evidence type="ECO:0000313" key="9">
    <source>
        <dbReference type="Proteomes" id="UP000449710"/>
    </source>
</evidence>
<evidence type="ECO:0000256" key="1">
    <source>
        <dbReference type="ARBA" id="ARBA00010641"/>
    </source>
</evidence>
<gene>
    <name evidence="8" type="ORF">ISALK_04330</name>
</gene>
<dbReference type="InterPro" id="IPR036388">
    <property type="entry name" value="WH-like_DNA-bd_sf"/>
</dbReference>
<dbReference type="PANTHER" id="PTHR43133">
    <property type="entry name" value="RNA POLYMERASE ECF-TYPE SIGMA FACTO"/>
    <property type="match status" value="1"/>
</dbReference>
<feature type="domain" description="RNA polymerase sigma factor 70 region 4 type 2" evidence="7">
    <location>
        <begin position="115"/>
        <end position="157"/>
    </location>
</feature>
<evidence type="ECO:0000259" key="7">
    <source>
        <dbReference type="Pfam" id="PF08281"/>
    </source>
</evidence>
<dbReference type="NCBIfam" id="TIGR02937">
    <property type="entry name" value="sigma70-ECF"/>
    <property type="match status" value="1"/>
</dbReference>
<evidence type="ECO:0000256" key="2">
    <source>
        <dbReference type="ARBA" id="ARBA00023015"/>
    </source>
</evidence>
<evidence type="ECO:0000259" key="6">
    <source>
        <dbReference type="Pfam" id="PF04542"/>
    </source>
</evidence>
<dbReference type="SUPFAM" id="SSF88659">
    <property type="entry name" value="Sigma3 and sigma4 domains of RNA polymerase sigma factors"/>
    <property type="match status" value="1"/>
</dbReference>
<keyword evidence="3" id="KW-0731">Sigma factor</keyword>
<dbReference type="EMBL" id="SUMG01000003">
    <property type="protein sequence ID" value="NBG87721.1"/>
    <property type="molecule type" value="Genomic_DNA"/>
</dbReference>
<dbReference type="InterPro" id="IPR013249">
    <property type="entry name" value="RNA_pol_sigma70_r4_t2"/>
</dbReference>
<accession>A0AA43XJX0</accession>
<dbReference type="GO" id="GO:0003677">
    <property type="term" value="F:DNA binding"/>
    <property type="evidence" value="ECO:0007669"/>
    <property type="project" value="UniProtKB-KW"/>
</dbReference>
<dbReference type="PANTHER" id="PTHR43133:SF52">
    <property type="entry name" value="ECF RNA POLYMERASE SIGMA FACTOR SIGL"/>
    <property type="match status" value="1"/>
</dbReference>
<comment type="similarity">
    <text evidence="1">Belongs to the sigma-70 factor family. ECF subfamily.</text>
</comment>
<dbReference type="InterPro" id="IPR013325">
    <property type="entry name" value="RNA_pol_sigma_r2"/>
</dbReference>
<dbReference type="Proteomes" id="UP000449710">
    <property type="component" value="Unassembled WGS sequence"/>
</dbReference>
<protein>
    <submittedName>
        <fullName evidence="8">RNA polymerase sigma factor</fullName>
    </submittedName>
</protein>
<dbReference type="GO" id="GO:0006352">
    <property type="term" value="P:DNA-templated transcription initiation"/>
    <property type="evidence" value="ECO:0007669"/>
    <property type="project" value="InterPro"/>
</dbReference>
<dbReference type="AlphaFoldDB" id="A0AA43XJX0"/>
<keyword evidence="4" id="KW-0238">DNA-binding</keyword>
<reference evidence="8 9" key="1">
    <citation type="submission" date="2019-04" db="EMBL/GenBank/DDBJ databases">
        <title>Isachenkonia alkalipeptolytica gen. nov. sp. nov. a new anaerobic, alkiliphilic organothrophic bacterium capable to reduce synthesized ferrihydrite isolated from a soda lake.</title>
        <authorList>
            <person name="Toshchakov S.V."/>
            <person name="Zavarzina D.G."/>
            <person name="Zhilina T.N."/>
            <person name="Kostrikina N.A."/>
            <person name="Kublanov I.V."/>
        </authorList>
    </citation>
    <scope>NUCLEOTIDE SEQUENCE [LARGE SCALE GENOMIC DNA]</scope>
    <source>
        <strain evidence="8 9">Z-1701</strain>
    </source>
</reference>
<dbReference type="GO" id="GO:0016987">
    <property type="term" value="F:sigma factor activity"/>
    <property type="evidence" value="ECO:0007669"/>
    <property type="project" value="UniProtKB-KW"/>
</dbReference>
<evidence type="ECO:0000313" key="8">
    <source>
        <dbReference type="EMBL" id="NBG87721.1"/>
    </source>
</evidence>
<dbReference type="InterPro" id="IPR039425">
    <property type="entry name" value="RNA_pol_sigma-70-like"/>
</dbReference>
<dbReference type="InterPro" id="IPR007627">
    <property type="entry name" value="RNA_pol_sigma70_r2"/>
</dbReference>
<sequence>MNSNALETAYKKYYKELFYYALSLCRQEDLAKDLVSETFCRALIASDTPKESFKFWLFRVLKNYYIDLKRKNHESLNFSTQESFLSEDAKKGPGNLYLLKERDRRIYNHVLQLEPEVYREVLYLYYYGEMKIKEISITLGLSDTHTKTALHRARKKIGKGLKEDTYEF</sequence>
<dbReference type="SUPFAM" id="SSF88946">
    <property type="entry name" value="Sigma2 domain of RNA polymerase sigma factors"/>
    <property type="match status" value="1"/>
</dbReference>
<dbReference type="Pfam" id="PF08281">
    <property type="entry name" value="Sigma70_r4_2"/>
    <property type="match status" value="1"/>
</dbReference>
<evidence type="ECO:0000256" key="3">
    <source>
        <dbReference type="ARBA" id="ARBA00023082"/>
    </source>
</evidence>
<feature type="domain" description="RNA polymerase sigma-70 region 2" evidence="6">
    <location>
        <begin position="10"/>
        <end position="72"/>
    </location>
</feature>
<keyword evidence="9" id="KW-1185">Reference proteome</keyword>
<dbReference type="Gene3D" id="1.10.10.10">
    <property type="entry name" value="Winged helix-like DNA-binding domain superfamily/Winged helix DNA-binding domain"/>
    <property type="match status" value="1"/>
</dbReference>
<dbReference type="RefSeq" id="WP_160719420.1">
    <property type="nucleotide sequence ID" value="NZ_SUMG01000003.1"/>
</dbReference>
<organism evidence="8 9">
    <name type="scientific">Isachenkonia alkalipeptolytica</name>
    <dbReference type="NCBI Taxonomy" id="2565777"/>
    <lineage>
        <taxon>Bacteria</taxon>
        <taxon>Bacillati</taxon>
        <taxon>Bacillota</taxon>
        <taxon>Clostridia</taxon>
        <taxon>Eubacteriales</taxon>
        <taxon>Clostridiaceae</taxon>
        <taxon>Isachenkonia</taxon>
    </lineage>
</organism>
<name>A0AA43XJX0_9CLOT</name>
<comment type="caution">
    <text evidence="8">The sequence shown here is derived from an EMBL/GenBank/DDBJ whole genome shotgun (WGS) entry which is preliminary data.</text>
</comment>
<dbReference type="InterPro" id="IPR013324">
    <property type="entry name" value="RNA_pol_sigma_r3/r4-like"/>
</dbReference>
<keyword evidence="5" id="KW-0804">Transcription</keyword>
<dbReference type="Gene3D" id="1.10.1740.10">
    <property type="match status" value="1"/>
</dbReference>
<dbReference type="Pfam" id="PF04542">
    <property type="entry name" value="Sigma70_r2"/>
    <property type="match status" value="1"/>
</dbReference>
<evidence type="ECO:0000256" key="4">
    <source>
        <dbReference type="ARBA" id="ARBA00023125"/>
    </source>
</evidence>
<evidence type="ECO:0000256" key="5">
    <source>
        <dbReference type="ARBA" id="ARBA00023163"/>
    </source>
</evidence>
<keyword evidence="2" id="KW-0805">Transcription regulation</keyword>
<proteinExistence type="inferred from homology"/>
<dbReference type="InterPro" id="IPR014284">
    <property type="entry name" value="RNA_pol_sigma-70_dom"/>
</dbReference>